<evidence type="ECO:0000256" key="7">
    <source>
        <dbReference type="ARBA" id="ARBA00022723"/>
    </source>
</evidence>
<dbReference type="InterPro" id="IPR036264">
    <property type="entry name" value="Bact_exopeptidase_dim_dom"/>
</dbReference>
<keyword evidence="10" id="KW-0170">Cobalt</keyword>
<name>A0A410Q914_9FIRM</name>
<evidence type="ECO:0000256" key="4">
    <source>
        <dbReference type="ARBA" id="ARBA00006247"/>
    </source>
</evidence>
<dbReference type="GO" id="GO:0009089">
    <property type="term" value="P:lysine biosynthetic process via diaminopimelate"/>
    <property type="evidence" value="ECO:0007669"/>
    <property type="project" value="UniProtKB-UniPathway"/>
</dbReference>
<evidence type="ECO:0000256" key="10">
    <source>
        <dbReference type="ARBA" id="ARBA00023285"/>
    </source>
</evidence>
<dbReference type="SUPFAM" id="SSF55031">
    <property type="entry name" value="Bacterial exopeptidase dimerisation domain"/>
    <property type="match status" value="1"/>
</dbReference>
<keyword evidence="9" id="KW-0862">Zinc</keyword>
<dbReference type="Pfam" id="PF01546">
    <property type="entry name" value="Peptidase_M20"/>
    <property type="match status" value="1"/>
</dbReference>
<feature type="domain" description="Peptidase M20 dimerisation" evidence="12">
    <location>
        <begin position="189"/>
        <end position="318"/>
    </location>
</feature>
<dbReference type="PIRSF" id="PIRSF036696">
    <property type="entry name" value="ACY-1"/>
    <property type="match status" value="1"/>
</dbReference>
<dbReference type="EMBL" id="CP035282">
    <property type="protein sequence ID" value="QAT60414.1"/>
    <property type="molecule type" value="Genomic_DNA"/>
</dbReference>
<keyword evidence="14" id="KW-1185">Reference proteome</keyword>
<dbReference type="Proteomes" id="UP000287969">
    <property type="component" value="Chromosome"/>
</dbReference>
<dbReference type="PANTHER" id="PTHR43808:SF32">
    <property type="entry name" value="ARGE_DAPE-RELATED DEACYLASE"/>
    <property type="match status" value="1"/>
</dbReference>
<evidence type="ECO:0000256" key="5">
    <source>
        <dbReference type="ARBA" id="ARBA00011921"/>
    </source>
</evidence>
<comment type="similarity">
    <text evidence="4">Belongs to the peptidase M20A family.</text>
</comment>
<protein>
    <recommendedName>
        <fullName evidence="6">Probable succinyl-diaminopimelate desuccinylase</fullName>
        <ecNumber evidence="5">3.5.1.18</ecNumber>
    </recommendedName>
</protein>
<evidence type="ECO:0000256" key="6">
    <source>
        <dbReference type="ARBA" id="ARBA00016853"/>
    </source>
</evidence>
<evidence type="ECO:0000256" key="1">
    <source>
        <dbReference type="ARBA" id="ARBA00001941"/>
    </source>
</evidence>
<dbReference type="GO" id="GO:0046872">
    <property type="term" value="F:metal ion binding"/>
    <property type="evidence" value="ECO:0007669"/>
    <property type="project" value="UniProtKB-KW"/>
</dbReference>
<dbReference type="Gene3D" id="3.30.70.360">
    <property type="match status" value="1"/>
</dbReference>
<evidence type="ECO:0000256" key="3">
    <source>
        <dbReference type="ARBA" id="ARBA00005130"/>
    </source>
</evidence>
<dbReference type="SUPFAM" id="SSF53187">
    <property type="entry name" value="Zn-dependent exopeptidases"/>
    <property type="match status" value="1"/>
</dbReference>
<dbReference type="InterPro" id="IPR010182">
    <property type="entry name" value="ArgE/DapE"/>
</dbReference>
<gene>
    <name evidence="13" type="ORF">EQM13_01915</name>
</gene>
<dbReference type="InterPro" id="IPR001261">
    <property type="entry name" value="ArgE/DapE_CS"/>
</dbReference>
<keyword evidence="8" id="KW-0378">Hydrolase</keyword>
<dbReference type="PANTHER" id="PTHR43808">
    <property type="entry name" value="ACETYLORNITHINE DEACETYLASE"/>
    <property type="match status" value="1"/>
</dbReference>
<evidence type="ECO:0000313" key="14">
    <source>
        <dbReference type="Proteomes" id="UP000287969"/>
    </source>
</evidence>
<proteinExistence type="inferred from homology"/>
<keyword evidence="7" id="KW-0479">Metal-binding</keyword>
<dbReference type="Pfam" id="PF07687">
    <property type="entry name" value="M20_dimer"/>
    <property type="match status" value="1"/>
</dbReference>
<dbReference type="InterPro" id="IPR050072">
    <property type="entry name" value="Peptidase_M20A"/>
</dbReference>
<sequence length="417" mass="46309">MTDNILKDRLWKYIDERNEDLIKLCSRLIAIPTENPPGNMEDVTSFICNYLKSKGISYEVLRPKENKPNIVAKYGKEKGTRLLFNGHSDVVPAGDLKKWDFEPFSGEVRDGRILGRGTSDMKGGLACILFAMGLLAEEDVSLNGQLILTIVPDEEISGDMGTKWLVEEGIVDGDYCVVAEPTGYDNCEVGQKGALWLKLTATGVSAHGSLSPYVGKNAIRKMMDFLDEIQKLTEIHGEYEGEVKEVMSESKRVAKECLKAPQVENILDHITVNIGEIHGGTKTNMVADHAEAYVDIRIPIGINSKDILDRVDKIIEDLDGGITYTYSWRSEPNYVLITNPLVKSVEANAKDVLGIDITATYQWASSDARYFRYKGIPTIQYGPANTEGIHSYNETVDIKDLISSAKVYTGMILDLLK</sequence>
<dbReference type="PROSITE" id="PS00759">
    <property type="entry name" value="ARGE_DAPE_CPG2_2"/>
    <property type="match status" value="1"/>
</dbReference>
<dbReference type="GO" id="GO:0009014">
    <property type="term" value="F:succinyl-diaminopimelate desuccinylase activity"/>
    <property type="evidence" value="ECO:0007669"/>
    <property type="project" value="UniProtKB-EC"/>
</dbReference>
<dbReference type="InterPro" id="IPR011650">
    <property type="entry name" value="Peptidase_M20_dimer"/>
</dbReference>
<dbReference type="NCBIfam" id="TIGR01910">
    <property type="entry name" value="DapE-ArgE"/>
    <property type="match status" value="1"/>
</dbReference>
<dbReference type="AlphaFoldDB" id="A0A410Q914"/>
<organism evidence="13 14">
    <name type="scientific">Acidilutibacter cellobiosedens</name>
    <dbReference type="NCBI Taxonomy" id="2507161"/>
    <lineage>
        <taxon>Bacteria</taxon>
        <taxon>Bacillati</taxon>
        <taxon>Bacillota</taxon>
        <taxon>Tissierellia</taxon>
        <taxon>Tissierellales</taxon>
        <taxon>Acidilutibacteraceae</taxon>
        <taxon>Acidilutibacter</taxon>
    </lineage>
</organism>
<dbReference type="KEGG" id="spoa:EQM13_01915"/>
<dbReference type="PROSITE" id="PS00758">
    <property type="entry name" value="ARGE_DAPE_CPG2_1"/>
    <property type="match status" value="1"/>
</dbReference>
<accession>A0A410Q914</accession>
<dbReference type="InterPro" id="IPR002933">
    <property type="entry name" value="Peptidase_M20"/>
</dbReference>
<evidence type="ECO:0000259" key="12">
    <source>
        <dbReference type="Pfam" id="PF07687"/>
    </source>
</evidence>
<evidence type="ECO:0000256" key="2">
    <source>
        <dbReference type="ARBA" id="ARBA00001947"/>
    </source>
</evidence>
<comment type="catalytic activity">
    <reaction evidence="11">
        <text>N-succinyl-(2S,6S)-2,6-diaminopimelate + H2O = (2S,6S)-2,6-diaminopimelate + succinate</text>
        <dbReference type="Rhea" id="RHEA:22608"/>
        <dbReference type="ChEBI" id="CHEBI:15377"/>
        <dbReference type="ChEBI" id="CHEBI:30031"/>
        <dbReference type="ChEBI" id="CHEBI:57609"/>
        <dbReference type="ChEBI" id="CHEBI:58087"/>
        <dbReference type="EC" id="3.5.1.18"/>
    </reaction>
</comment>
<reference evidence="14" key="1">
    <citation type="submission" date="2019-01" db="EMBL/GenBank/DDBJ databases">
        <title>Draft genomes of a novel of Sporanaerobacter strains.</title>
        <authorList>
            <person name="Ma S."/>
        </authorList>
    </citation>
    <scope>NUCLEOTIDE SEQUENCE [LARGE SCALE GENOMIC DNA]</scope>
    <source>
        <strain evidence="14">NJN-17</strain>
    </source>
</reference>
<dbReference type="Gene3D" id="3.40.630.10">
    <property type="entry name" value="Zn peptidases"/>
    <property type="match status" value="2"/>
</dbReference>
<evidence type="ECO:0000256" key="9">
    <source>
        <dbReference type="ARBA" id="ARBA00022833"/>
    </source>
</evidence>
<evidence type="ECO:0000256" key="8">
    <source>
        <dbReference type="ARBA" id="ARBA00022801"/>
    </source>
</evidence>
<comment type="pathway">
    <text evidence="3">Amino-acid biosynthesis; L-lysine biosynthesis via DAP pathway; LL-2,6-diaminopimelate from (S)-tetrahydrodipicolinate (succinylase route): step 3/3.</text>
</comment>
<dbReference type="EC" id="3.5.1.18" evidence="5"/>
<dbReference type="UniPathway" id="UPA00034">
    <property type="reaction ID" value="UER00021"/>
</dbReference>
<dbReference type="OrthoDB" id="9761532at2"/>
<evidence type="ECO:0000313" key="13">
    <source>
        <dbReference type="EMBL" id="QAT60414.1"/>
    </source>
</evidence>
<evidence type="ECO:0000256" key="11">
    <source>
        <dbReference type="ARBA" id="ARBA00051301"/>
    </source>
</evidence>
<comment type="cofactor">
    <cofactor evidence="1">
        <name>Co(2+)</name>
        <dbReference type="ChEBI" id="CHEBI:48828"/>
    </cofactor>
</comment>
<comment type="cofactor">
    <cofactor evidence="2">
        <name>Zn(2+)</name>
        <dbReference type="ChEBI" id="CHEBI:29105"/>
    </cofactor>
</comment>